<comment type="caution">
    <text evidence="1">The sequence shown here is derived from an EMBL/GenBank/DDBJ whole genome shotgun (WGS) entry which is preliminary data.</text>
</comment>
<evidence type="ECO:0000313" key="1">
    <source>
        <dbReference type="EMBL" id="MBK4738988.1"/>
    </source>
</evidence>
<keyword evidence="2" id="KW-1185">Reference proteome</keyword>
<dbReference type="AlphaFoldDB" id="A0A934WA04"/>
<dbReference type="EMBL" id="JAEPBG010000033">
    <property type="protein sequence ID" value="MBK4738988.1"/>
    <property type="molecule type" value="Genomic_DNA"/>
</dbReference>
<dbReference type="Proteomes" id="UP000622890">
    <property type="component" value="Unassembled WGS sequence"/>
</dbReference>
<protein>
    <submittedName>
        <fullName evidence="1">Uncharacterized protein</fullName>
    </submittedName>
</protein>
<reference evidence="1" key="1">
    <citation type="submission" date="2021-01" db="EMBL/GenBank/DDBJ databases">
        <title>Genome sequence of strain Noviherbaspirillum sp. DKR-6.</title>
        <authorList>
            <person name="Chaudhary D.K."/>
        </authorList>
    </citation>
    <scope>NUCLEOTIDE SEQUENCE</scope>
    <source>
        <strain evidence="1">DKR-6</strain>
    </source>
</reference>
<gene>
    <name evidence="1" type="ORF">JJB74_30620</name>
</gene>
<accession>A0A934WA04</accession>
<proteinExistence type="predicted"/>
<organism evidence="1 2">
    <name type="scientific">Noviherbaspirillum pedocola</name>
    <dbReference type="NCBI Taxonomy" id="2801341"/>
    <lineage>
        <taxon>Bacteria</taxon>
        <taxon>Pseudomonadati</taxon>
        <taxon>Pseudomonadota</taxon>
        <taxon>Betaproteobacteria</taxon>
        <taxon>Burkholderiales</taxon>
        <taxon>Oxalobacteraceae</taxon>
        <taxon>Noviherbaspirillum</taxon>
    </lineage>
</organism>
<evidence type="ECO:0000313" key="2">
    <source>
        <dbReference type="Proteomes" id="UP000622890"/>
    </source>
</evidence>
<name>A0A934WA04_9BURK</name>
<sequence length="58" mass="6205">MNGDQPGAEIDWTKFKPPVIAGSRDELSVVVACDQFGKSIHCRLGLLPLRVSIAAALL</sequence>
<dbReference type="RefSeq" id="WP_200598358.1">
    <property type="nucleotide sequence ID" value="NZ_JAEPBG010000033.1"/>
</dbReference>